<evidence type="ECO:0000313" key="3">
    <source>
        <dbReference type="Proteomes" id="UP000198756"/>
    </source>
</evidence>
<gene>
    <name evidence="2" type="ORF">SAMN03080617_02065</name>
</gene>
<evidence type="ECO:0000313" key="2">
    <source>
        <dbReference type="EMBL" id="SDA74730.1"/>
    </source>
</evidence>
<proteinExistence type="predicted"/>
<dbReference type="STRING" id="279824.SAMN03080617_02065"/>
<dbReference type="InterPro" id="IPR011042">
    <property type="entry name" value="6-blade_b-propeller_TolB-like"/>
</dbReference>
<feature type="chain" id="PRO_5011477579" description="WD40-like Beta Propeller Repeat" evidence="1">
    <location>
        <begin position="22"/>
        <end position="297"/>
    </location>
</feature>
<evidence type="ECO:0008006" key="4">
    <source>
        <dbReference type="Google" id="ProtNLM"/>
    </source>
</evidence>
<dbReference type="SUPFAM" id="SSF69304">
    <property type="entry name" value="Tricorn protease N-terminal domain"/>
    <property type="match status" value="1"/>
</dbReference>
<dbReference type="OrthoDB" id="9797498at2"/>
<dbReference type="RefSeq" id="WP_092729859.1">
    <property type="nucleotide sequence ID" value="NZ_FMXE01000012.1"/>
</dbReference>
<organism evidence="2 3">
    <name type="scientific">Algoriphagus alkaliphilus</name>
    <dbReference type="NCBI Taxonomy" id="279824"/>
    <lineage>
        <taxon>Bacteria</taxon>
        <taxon>Pseudomonadati</taxon>
        <taxon>Bacteroidota</taxon>
        <taxon>Cytophagia</taxon>
        <taxon>Cytophagales</taxon>
        <taxon>Cyclobacteriaceae</taxon>
        <taxon>Algoriphagus</taxon>
    </lineage>
</organism>
<reference evidence="3" key="1">
    <citation type="submission" date="2016-10" db="EMBL/GenBank/DDBJ databases">
        <authorList>
            <person name="Varghese N."/>
            <person name="Submissions S."/>
        </authorList>
    </citation>
    <scope>NUCLEOTIDE SEQUENCE [LARGE SCALE GENOMIC DNA]</scope>
    <source>
        <strain evidence="3">DSM 22703</strain>
    </source>
</reference>
<name>A0A1G5XX10_9BACT</name>
<keyword evidence="1" id="KW-0732">Signal</keyword>
<keyword evidence="3" id="KW-1185">Reference proteome</keyword>
<dbReference type="AlphaFoldDB" id="A0A1G5XX10"/>
<feature type="signal peptide" evidence="1">
    <location>
        <begin position="1"/>
        <end position="21"/>
    </location>
</feature>
<sequence>MIKFLITLSLLLVFQTQITQAQGGFDIWVMDTKGKGRKFNVLTETAKPLTNRPEYDNQPNFINEYQLVFSAADENGNHDIIVYNFTSEKFTNLSKTSDRSEFSPTLTDCGLYVSAIVVEPDGKQRLWLYPTNFGEPELLYDDIAPVGYYDWYDNKAAMFILGEPNKLSYARGKGDLLEIDNHIGRAVKRRPKTSQIGYLSMKSPKETGDGLALPIRTYDIANGKSEVLGFGLPGALDFIWLDSNYLLMASGNNIYRKKSNHSEWEFLGKVESSTHQNISRMAYSPELKKLVVVMQRN</sequence>
<dbReference type="Gene3D" id="2.120.10.30">
    <property type="entry name" value="TolB, C-terminal domain"/>
    <property type="match status" value="1"/>
</dbReference>
<evidence type="ECO:0000256" key="1">
    <source>
        <dbReference type="SAM" id="SignalP"/>
    </source>
</evidence>
<protein>
    <recommendedName>
        <fullName evidence="4">WD40-like Beta Propeller Repeat</fullName>
    </recommendedName>
</protein>
<dbReference type="EMBL" id="FMXE01000012">
    <property type="protein sequence ID" value="SDA74730.1"/>
    <property type="molecule type" value="Genomic_DNA"/>
</dbReference>
<dbReference type="Proteomes" id="UP000198756">
    <property type="component" value="Unassembled WGS sequence"/>
</dbReference>
<accession>A0A1G5XX10</accession>